<dbReference type="Proteomes" id="UP000315364">
    <property type="component" value="Chromosome"/>
</dbReference>
<dbReference type="PANTHER" id="PTHR31297:SF17">
    <property type="entry name" value="ENDOGLUCANASE"/>
    <property type="match status" value="1"/>
</dbReference>
<dbReference type="Gene3D" id="3.20.20.80">
    <property type="entry name" value="Glycosidases"/>
    <property type="match status" value="1"/>
</dbReference>
<keyword evidence="1 5" id="KW-0732">Signal</keyword>
<dbReference type="SUPFAM" id="SSF51445">
    <property type="entry name" value="(Trans)glycosidases"/>
    <property type="match status" value="1"/>
</dbReference>
<dbReference type="GO" id="GO:0005576">
    <property type="term" value="C:extracellular region"/>
    <property type="evidence" value="ECO:0007669"/>
    <property type="project" value="TreeGrafter"/>
</dbReference>
<dbReference type="GO" id="GO:0009986">
    <property type="term" value="C:cell surface"/>
    <property type="evidence" value="ECO:0007669"/>
    <property type="project" value="TreeGrafter"/>
</dbReference>
<dbReference type="KEGG" id="dea:FPZ08_02945"/>
<comment type="similarity">
    <text evidence="4">Belongs to the glycosyl hydrolase 5 (cellulase A) family.</text>
</comment>
<dbReference type="AlphaFoldDB" id="A0A5B8LQQ3"/>
<dbReference type="InterPro" id="IPR017853">
    <property type="entry name" value="GH"/>
</dbReference>
<keyword evidence="8" id="KW-1185">Reference proteome</keyword>
<accession>A0A5B8LQQ3</accession>
<dbReference type="OrthoDB" id="9800955at2"/>
<feature type="chain" id="PRO_5022680789" evidence="5">
    <location>
        <begin position="21"/>
        <end position="418"/>
    </location>
</feature>
<name>A0A5B8LQQ3_9HYPH</name>
<dbReference type="RefSeq" id="WP_146288601.1">
    <property type="nucleotide sequence ID" value="NZ_CP042304.1"/>
</dbReference>
<reference evidence="7 8" key="1">
    <citation type="submission" date="2019-07" db="EMBL/GenBank/DDBJ databases">
        <title>Full genome sequence of Devosia sp. Gsoil 520.</title>
        <authorList>
            <person name="Im W.-T."/>
        </authorList>
    </citation>
    <scope>NUCLEOTIDE SEQUENCE [LARGE SCALE GENOMIC DNA]</scope>
    <source>
        <strain evidence="7 8">Gsoil 520</strain>
    </source>
</reference>
<dbReference type="PANTHER" id="PTHR31297">
    <property type="entry name" value="GLUCAN ENDO-1,6-BETA-GLUCOSIDASE B"/>
    <property type="match status" value="1"/>
</dbReference>
<evidence type="ECO:0000256" key="1">
    <source>
        <dbReference type="ARBA" id="ARBA00022729"/>
    </source>
</evidence>
<evidence type="ECO:0000256" key="5">
    <source>
        <dbReference type="SAM" id="SignalP"/>
    </source>
</evidence>
<feature type="domain" description="Glycoside hydrolase family 5" evidence="6">
    <location>
        <begin position="70"/>
        <end position="389"/>
    </location>
</feature>
<evidence type="ECO:0000259" key="6">
    <source>
        <dbReference type="Pfam" id="PF00150"/>
    </source>
</evidence>
<evidence type="ECO:0000256" key="3">
    <source>
        <dbReference type="ARBA" id="ARBA00023295"/>
    </source>
</evidence>
<dbReference type="InterPro" id="IPR050386">
    <property type="entry name" value="Glycosyl_hydrolase_5"/>
</dbReference>
<proteinExistence type="inferred from homology"/>
<keyword evidence="2 4" id="KW-0378">Hydrolase</keyword>
<evidence type="ECO:0000256" key="4">
    <source>
        <dbReference type="RuleBase" id="RU361153"/>
    </source>
</evidence>
<evidence type="ECO:0000313" key="8">
    <source>
        <dbReference type="Proteomes" id="UP000315364"/>
    </source>
</evidence>
<dbReference type="GO" id="GO:0008422">
    <property type="term" value="F:beta-glucosidase activity"/>
    <property type="evidence" value="ECO:0007669"/>
    <property type="project" value="TreeGrafter"/>
</dbReference>
<gene>
    <name evidence="7" type="ORF">FPZ08_02945</name>
</gene>
<feature type="signal peptide" evidence="5">
    <location>
        <begin position="1"/>
        <end position="20"/>
    </location>
</feature>
<dbReference type="Pfam" id="PF00150">
    <property type="entry name" value="Cellulase"/>
    <property type="match status" value="1"/>
</dbReference>
<sequence length="418" mass="45299">MVRLFLALLASLTLAAATFAQESGPSLRRGVSVHEWLNWSPLEEDGSYRWPPYRSIEEWLSGGRPLSDWPTGDQFTRIREMGFDFVRLSVDPGPLLATQGAKRQEALDVLRAAVGQVTGAGLAAVLDLHAVGQKPEYSLAGLDSNANSEGTRRYRGMVADVAGMLAMFGTSSVALEPFNEPGFYPCGADSSGEWQKIMAAVVSDIRAVSADLTVIATGACGGSIAGLIDLDPSFDDPSIRYSFHMYQPHSFTHQRSDDPDGFVSGLPWPAATGSLTRSIAELKARMQADNVDPVVQALNLAAFQKIAADYFAADAGQAQLDALLDQAVRWAEEHDIPTERLFMGEFGTILMTPDGRMGAHNVDRLRYLTALRKGAERFGIPWSIWEYSNPYGMSVILPEGSAEADPDLLQALGLSQAR</sequence>
<keyword evidence="3 4" id="KW-0326">Glycosidase</keyword>
<dbReference type="InterPro" id="IPR001547">
    <property type="entry name" value="Glyco_hydro_5"/>
</dbReference>
<dbReference type="GO" id="GO:0009251">
    <property type="term" value="P:glucan catabolic process"/>
    <property type="evidence" value="ECO:0007669"/>
    <property type="project" value="TreeGrafter"/>
</dbReference>
<organism evidence="7 8">
    <name type="scientific">Devosia ginsengisoli</name>
    <dbReference type="NCBI Taxonomy" id="400770"/>
    <lineage>
        <taxon>Bacteria</taxon>
        <taxon>Pseudomonadati</taxon>
        <taxon>Pseudomonadota</taxon>
        <taxon>Alphaproteobacteria</taxon>
        <taxon>Hyphomicrobiales</taxon>
        <taxon>Devosiaceae</taxon>
        <taxon>Devosia</taxon>
    </lineage>
</organism>
<dbReference type="EMBL" id="CP042304">
    <property type="protein sequence ID" value="QDZ09792.1"/>
    <property type="molecule type" value="Genomic_DNA"/>
</dbReference>
<protein>
    <submittedName>
        <fullName evidence="7">Glycoside hydrolase family 5 protein</fullName>
    </submittedName>
</protein>
<evidence type="ECO:0000313" key="7">
    <source>
        <dbReference type="EMBL" id="QDZ09792.1"/>
    </source>
</evidence>
<evidence type="ECO:0000256" key="2">
    <source>
        <dbReference type="ARBA" id="ARBA00022801"/>
    </source>
</evidence>